<reference evidence="1" key="1">
    <citation type="submission" date="2016-10" db="EMBL/GenBank/DDBJ databases">
        <title>Sequence of Gallionella enrichment culture.</title>
        <authorList>
            <person name="Poehlein A."/>
            <person name="Muehling M."/>
            <person name="Daniel R."/>
        </authorList>
    </citation>
    <scope>NUCLEOTIDE SEQUENCE</scope>
</reference>
<dbReference type="GO" id="GO:0004017">
    <property type="term" value="F:AMP kinase activity"/>
    <property type="evidence" value="ECO:0007669"/>
    <property type="project" value="UniProtKB-EC"/>
</dbReference>
<dbReference type="InterPro" id="IPR027417">
    <property type="entry name" value="P-loop_NTPase"/>
</dbReference>
<keyword evidence="1" id="KW-0808">Transferase</keyword>
<dbReference type="Pfam" id="PF00406">
    <property type="entry name" value="ADK"/>
    <property type="match status" value="1"/>
</dbReference>
<accession>A0A1J5S2X1</accession>
<dbReference type="EMBL" id="MLJW01000154">
    <property type="protein sequence ID" value="OIQ96123.1"/>
    <property type="molecule type" value="Genomic_DNA"/>
</dbReference>
<proteinExistence type="predicted"/>
<dbReference type="AlphaFoldDB" id="A0A1J5S2X1"/>
<organism evidence="1">
    <name type="scientific">mine drainage metagenome</name>
    <dbReference type="NCBI Taxonomy" id="410659"/>
    <lineage>
        <taxon>unclassified sequences</taxon>
        <taxon>metagenomes</taxon>
        <taxon>ecological metagenomes</taxon>
    </lineage>
</organism>
<protein>
    <submittedName>
        <fullName evidence="1">Adenylate kinase</fullName>
        <ecNumber evidence="1">2.7.4.3</ecNumber>
    </submittedName>
</protein>
<gene>
    <name evidence="1" type="primary">adk_10</name>
    <name evidence="1" type="ORF">GALL_218770</name>
</gene>
<dbReference type="Gene3D" id="3.40.50.300">
    <property type="entry name" value="P-loop containing nucleotide triphosphate hydrolases"/>
    <property type="match status" value="1"/>
</dbReference>
<evidence type="ECO:0000313" key="1">
    <source>
        <dbReference type="EMBL" id="OIQ96123.1"/>
    </source>
</evidence>
<keyword evidence="1" id="KW-0418">Kinase</keyword>
<sequence>MKDCASGFSFGGFPCTIPRAEAMKQAEVQIDYLIEIDVADSEIVCRVHPAPDTTVMSCSIHPRLREKTM</sequence>
<dbReference type="EC" id="2.7.4.3" evidence="1"/>
<name>A0A1J5S2X1_9ZZZZ</name>
<comment type="caution">
    <text evidence="1">The sequence shown here is derived from an EMBL/GenBank/DDBJ whole genome shotgun (WGS) entry which is preliminary data.</text>
</comment>